<protein>
    <submittedName>
        <fullName evidence="2">Uncharacterized protein</fullName>
    </submittedName>
</protein>
<evidence type="ECO:0000313" key="3">
    <source>
        <dbReference type="Proteomes" id="UP000194440"/>
    </source>
</evidence>
<dbReference type="AlphaFoldDB" id="A0A240UJB3"/>
<accession>A0A240UJB3</accession>
<dbReference type="EMBL" id="CP021367">
    <property type="protein sequence ID" value="ART61205.1"/>
    <property type="molecule type" value="Genomic_DNA"/>
</dbReference>
<name>A0A240UJB3_9BURK</name>
<feature type="signal peptide" evidence="1">
    <location>
        <begin position="1"/>
        <end position="28"/>
    </location>
</feature>
<evidence type="ECO:0000313" key="2">
    <source>
        <dbReference type="EMBL" id="ART61205.1"/>
    </source>
</evidence>
<gene>
    <name evidence="2" type="ORF">CBP36_19765</name>
</gene>
<dbReference type="Proteomes" id="UP000194440">
    <property type="component" value="Plasmid pACP4.1"/>
</dbReference>
<dbReference type="KEGG" id="acis:CBP35_19725"/>
<keyword evidence="2" id="KW-0614">Plasmid</keyword>
<dbReference type="KEGG" id="acip:CBP36_19765"/>
<evidence type="ECO:0000256" key="1">
    <source>
        <dbReference type="SAM" id="SignalP"/>
    </source>
</evidence>
<keyword evidence="3" id="KW-1185">Reference proteome</keyword>
<keyword evidence="1" id="KW-0732">Signal</keyword>
<geneLocation type="plasmid" evidence="2 3">
    <name>pACP4.1</name>
</geneLocation>
<organism evidence="2 3">
    <name type="scientific">Acidovorax carolinensis</name>
    <dbReference type="NCBI Taxonomy" id="553814"/>
    <lineage>
        <taxon>Bacteria</taxon>
        <taxon>Pseudomonadati</taxon>
        <taxon>Pseudomonadota</taxon>
        <taxon>Betaproteobacteria</taxon>
        <taxon>Burkholderiales</taxon>
        <taxon>Comamonadaceae</taxon>
        <taxon>Acidovorax</taxon>
    </lineage>
</organism>
<reference evidence="2" key="1">
    <citation type="submission" date="2017-05" db="EMBL/GenBank/DDBJ databases">
        <title>Polyphasic characterization of four soil-derived phenanthrene-degrading Acidovorax strains and proposal of Acidovorax phenanthrenivorans sp. nov.</title>
        <authorList>
            <person name="Singleton D."/>
            <person name="Lee J."/>
            <person name="Dickey A.N."/>
            <person name="Stroud A."/>
            <person name="Scholl E.H."/>
            <person name="Wright F.A."/>
            <person name="Aitken M.D."/>
        </authorList>
    </citation>
    <scope>NUCLEOTIDE SEQUENCE</scope>
    <source>
        <strain evidence="2">P4</strain>
        <plasmid evidence="2">pACP4.1</plasmid>
    </source>
</reference>
<proteinExistence type="predicted"/>
<feature type="chain" id="PRO_5012851204" evidence="1">
    <location>
        <begin position="29"/>
        <end position="398"/>
    </location>
</feature>
<dbReference type="RefSeq" id="WP_086928976.1">
    <property type="nucleotide sequence ID" value="NZ_CP021363.1"/>
</dbReference>
<dbReference type="OrthoDB" id="8920877at2"/>
<sequence>MKSKILPAAGVISVAIFLNFTAPGKAFAAWCSGDAAAIYGNIVGKFAPFLKNLIETTGQGLEAAVIQSGAATRAEILKSAAVNKTVEEGLEAYRQQEDLRNRALDIKAAMVQPANTCTTMATAQSLSAGAQQAQVNIYKTQQKALTAAQSNTNTAKLLDTAHLATNAKFCSPEEAARGVCKINSSAKYSNLAGADQDALYLFQAKDGSSSHEGPESGPQADAVDGFIARVVAGIPPEHIRDKGEAYYKRNPQARAYVELQRRYNAMTSVGAYSLSQIKAMHQPQMGLGRDTKLATVKVPGFAANKNDMSVSEVLERFVATKFSPEAVQDLAKATQSQPILRDMAQMRSFQLWMSFQQLQQGSRTEGIAAHQLVLMAEQTLRPQINAQRAAATRAARTQ</sequence>